<evidence type="ECO:0000313" key="2">
    <source>
        <dbReference type="EMBL" id="KAG1822846.1"/>
    </source>
</evidence>
<reference evidence="2" key="1">
    <citation type="journal article" date="2020" name="New Phytol.">
        <title>Comparative genomics reveals dynamic genome evolution in host specialist ectomycorrhizal fungi.</title>
        <authorList>
            <person name="Lofgren L.A."/>
            <person name="Nguyen N.H."/>
            <person name="Vilgalys R."/>
            <person name="Ruytinx J."/>
            <person name="Liao H.L."/>
            <person name="Branco S."/>
            <person name="Kuo A."/>
            <person name="LaButti K."/>
            <person name="Lipzen A."/>
            <person name="Andreopoulos W."/>
            <person name="Pangilinan J."/>
            <person name="Riley R."/>
            <person name="Hundley H."/>
            <person name="Na H."/>
            <person name="Barry K."/>
            <person name="Grigoriev I.V."/>
            <person name="Stajich J.E."/>
            <person name="Kennedy P.G."/>
        </authorList>
    </citation>
    <scope>NUCLEOTIDE SEQUENCE</scope>
    <source>
        <strain evidence="2">MN1</strain>
    </source>
</reference>
<dbReference type="GeneID" id="64638180"/>
<comment type="caution">
    <text evidence="2">The sequence shown here is derived from an EMBL/GenBank/DDBJ whole genome shotgun (WGS) entry which is preliminary data.</text>
</comment>
<gene>
    <name evidence="2" type="ORF">BJ212DRAFT_832028</name>
</gene>
<organism evidence="2 3">
    <name type="scientific">Suillus subaureus</name>
    <dbReference type="NCBI Taxonomy" id="48587"/>
    <lineage>
        <taxon>Eukaryota</taxon>
        <taxon>Fungi</taxon>
        <taxon>Dikarya</taxon>
        <taxon>Basidiomycota</taxon>
        <taxon>Agaricomycotina</taxon>
        <taxon>Agaricomycetes</taxon>
        <taxon>Agaricomycetidae</taxon>
        <taxon>Boletales</taxon>
        <taxon>Suillineae</taxon>
        <taxon>Suillaceae</taxon>
        <taxon>Suillus</taxon>
    </lineage>
</organism>
<evidence type="ECO:0000313" key="3">
    <source>
        <dbReference type="Proteomes" id="UP000807769"/>
    </source>
</evidence>
<dbReference type="EMBL" id="JABBWG010000005">
    <property type="protein sequence ID" value="KAG1822846.1"/>
    <property type="molecule type" value="Genomic_DNA"/>
</dbReference>
<dbReference type="Proteomes" id="UP000807769">
    <property type="component" value="Unassembled WGS sequence"/>
</dbReference>
<sequence>MHIQISVSLHSGAHVRIVPSVYLRRSRKGVNPSRDESPEAETSDPLVPQPSEEHHLVQSCSVPAATALSCFRSNSESDG</sequence>
<accession>A0A9P7EJP4</accession>
<protein>
    <submittedName>
        <fullName evidence="2">Uncharacterized protein</fullName>
    </submittedName>
</protein>
<dbReference type="AlphaFoldDB" id="A0A9P7EJP4"/>
<evidence type="ECO:0000256" key="1">
    <source>
        <dbReference type="SAM" id="MobiDB-lite"/>
    </source>
</evidence>
<dbReference type="RefSeq" id="XP_041197252.1">
    <property type="nucleotide sequence ID" value="XM_041344164.1"/>
</dbReference>
<keyword evidence="3" id="KW-1185">Reference proteome</keyword>
<name>A0A9P7EJP4_9AGAM</name>
<proteinExistence type="predicted"/>
<feature type="region of interest" description="Disordered" evidence="1">
    <location>
        <begin position="24"/>
        <end position="59"/>
    </location>
</feature>